<feature type="domain" description="Tr-type G" evidence="4">
    <location>
        <begin position="223"/>
        <end position="290"/>
    </location>
</feature>
<dbReference type="InterPro" id="IPR050100">
    <property type="entry name" value="TRAFAC_GTPase_members"/>
</dbReference>
<dbReference type="InterPro" id="IPR027417">
    <property type="entry name" value="P-loop_NTPase"/>
</dbReference>
<proteinExistence type="predicted"/>
<dbReference type="SUPFAM" id="SSF52540">
    <property type="entry name" value="P-loop containing nucleoside triphosphate hydrolases"/>
    <property type="match status" value="1"/>
</dbReference>
<dbReference type="GO" id="GO:0003924">
    <property type="term" value="F:GTPase activity"/>
    <property type="evidence" value="ECO:0007669"/>
    <property type="project" value="InterPro"/>
</dbReference>
<evidence type="ECO:0000256" key="3">
    <source>
        <dbReference type="SAM" id="MobiDB-lite"/>
    </source>
</evidence>
<dbReference type="EMBL" id="CAJVPS010000214">
    <property type="protein sequence ID" value="CAG8465739.1"/>
    <property type="molecule type" value="Genomic_DNA"/>
</dbReference>
<evidence type="ECO:0000256" key="2">
    <source>
        <dbReference type="ARBA" id="ARBA00023134"/>
    </source>
</evidence>
<dbReference type="GO" id="GO:0005525">
    <property type="term" value="F:GTP binding"/>
    <property type="evidence" value="ECO:0007669"/>
    <property type="project" value="UniProtKB-KW"/>
</dbReference>
<dbReference type="PRINTS" id="PR00315">
    <property type="entry name" value="ELONGATNFCT"/>
</dbReference>
<dbReference type="Gene3D" id="3.40.50.300">
    <property type="entry name" value="P-loop containing nucleotide triphosphate hydrolases"/>
    <property type="match status" value="1"/>
</dbReference>
<feature type="region of interest" description="Disordered" evidence="3">
    <location>
        <begin position="79"/>
        <end position="172"/>
    </location>
</feature>
<dbReference type="AlphaFoldDB" id="A0A9N8Z4T5"/>
<accession>A0A9N8Z4T5</accession>
<name>A0A9N8Z4T5_9GLOM</name>
<dbReference type="OrthoDB" id="342024at2759"/>
<sequence length="298" mass="33082">MKEDDDILTTYCGSPGQRFYYPPTKLRSEKKADRRTSAKHKWLTGKTAMDIDLLIDFVENFNARRTFGRAMEVVQAANRLEKNATKKPDNEDDEEELQNVQEKSNHNQKQAQDIETDPDFIPSWHPQPAQTPSEPVVEKSESENLADIPVENAPTPPNPAANPAPVAKKEMGKKTVSYSTTVSTSTAQIAKTTEQTNTFLTGIVDQGSMEKYEREAKEQGREDVPGHKNYVPSMIGGAFQADTAVLVISACKGEFETGFGRGGQIREHGLLVRTLGVSKLIVVINKMDNPTVCWSKAR</sequence>
<feature type="compositionally biased region" description="Polar residues" evidence="3">
    <location>
        <begin position="98"/>
        <end position="113"/>
    </location>
</feature>
<protein>
    <submittedName>
        <fullName evidence="5">5750_t:CDS:1</fullName>
    </submittedName>
</protein>
<keyword evidence="6" id="KW-1185">Reference proteome</keyword>
<dbReference type="InterPro" id="IPR000795">
    <property type="entry name" value="T_Tr_GTP-bd_dom"/>
</dbReference>
<gene>
    <name evidence="5" type="ORF">ALEPTO_LOCUS1767</name>
</gene>
<comment type="caution">
    <text evidence="5">The sequence shown here is derived from an EMBL/GenBank/DDBJ whole genome shotgun (WGS) entry which is preliminary data.</text>
</comment>
<evidence type="ECO:0000259" key="4">
    <source>
        <dbReference type="Pfam" id="PF00009"/>
    </source>
</evidence>
<reference evidence="5" key="1">
    <citation type="submission" date="2021-06" db="EMBL/GenBank/DDBJ databases">
        <authorList>
            <person name="Kallberg Y."/>
            <person name="Tangrot J."/>
            <person name="Rosling A."/>
        </authorList>
    </citation>
    <scope>NUCLEOTIDE SEQUENCE</scope>
    <source>
        <strain evidence="5">FL130A</strain>
    </source>
</reference>
<dbReference type="Proteomes" id="UP000789508">
    <property type="component" value="Unassembled WGS sequence"/>
</dbReference>
<evidence type="ECO:0000256" key="1">
    <source>
        <dbReference type="ARBA" id="ARBA00022741"/>
    </source>
</evidence>
<keyword evidence="2" id="KW-0342">GTP-binding</keyword>
<evidence type="ECO:0000313" key="5">
    <source>
        <dbReference type="EMBL" id="CAG8465739.1"/>
    </source>
</evidence>
<evidence type="ECO:0000313" key="6">
    <source>
        <dbReference type="Proteomes" id="UP000789508"/>
    </source>
</evidence>
<dbReference type="PANTHER" id="PTHR23115">
    <property type="entry name" value="TRANSLATION FACTOR"/>
    <property type="match status" value="1"/>
</dbReference>
<keyword evidence="1" id="KW-0547">Nucleotide-binding</keyword>
<organism evidence="5 6">
    <name type="scientific">Ambispora leptoticha</name>
    <dbReference type="NCBI Taxonomy" id="144679"/>
    <lineage>
        <taxon>Eukaryota</taxon>
        <taxon>Fungi</taxon>
        <taxon>Fungi incertae sedis</taxon>
        <taxon>Mucoromycota</taxon>
        <taxon>Glomeromycotina</taxon>
        <taxon>Glomeromycetes</taxon>
        <taxon>Archaeosporales</taxon>
        <taxon>Ambisporaceae</taxon>
        <taxon>Ambispora</taxon>
    </lineage>
</organism>
<feature type="compositionally biased region" description="Basic and acidic residues" evidence="3">
    <location>
        <begin position="79"/>
        <end position="89"/>
    </location>
</feature>
<dbReference type="Pfam" id="PF00009">
    <property type="entry name" value="GTP_EFTU"/>
    <property type="match status" value="1"/>
</dbReference>